<dbReference type="EMBL" id="ASGP02000004">
    <property type="protein sequence ID" value="KAH9511930.1"/>
    <property type="molecule type" value="Genomic_DNA"/>
</dbReference>
<dbReference type="Proteomes" id="UP000790347">
    <property type="component" value="Unassembled WGS sequence"/>
</dbReference>
<accession>A0A922L4X6</accession>
<name>A0A922L4X6_DERFA</name>
<protein>
    <submittedName>
        <fullName evidence="2">Uncharacterized protein</fullName>
    </submittedName>
</protein>
<gene>
    <name evidence="2" type="ORF">DERF_010353</name>
</gene>
<feature type="region of interest" description="Disordered" evidence="1">
    <location>
        <begin position="1"/>
        <end position="26"/>
    </location>
</feature>
<proteinExistence type="predicted"/>
<reference evidence="2" key="2">
    <citation type="journal article" date="2022" name="Res Sq">
        <title>Comparative Genomics Reveals Insights into the Divergent Evolution of Astigmatic Mites and Household Pest Adaptations.</title>
        <authorList>
            <person name="Xiong Q."/>
            <person name="Wan A.T.-Y."/>
            <person name="Liu X.-Y."/>
            <person name="Fung C.S.-H."/>
            <person name="Xiao X."/>
            <person name="Malainual N."/>
            <person name="Hou J."/>
            <person name="Wang L."/>
            <person name="Wang M."/>
            <person name="Yang K."/>
            <person name="Cui Y."/>
            <person name="Leung E."/>
            <person name="Nong W."/>
            <person name="Shin S.-K."/>
            <person name="Au S."/>
            <person name="Jeong K.Y."/>
            <person name="Chew F.T."/>
            <person name="Hui J."/>
            <person name="Leung T.F."/>
            <person name="Tungtrongchitr A."/>
            <person name="Zhong N."/>
            <person name="Liu Z."/>
            <person name="Tsui S."/>
        </authorList>
    </citation>
    <scope>NUCLEOTIDE SEQUENCE</scope>
    <source>
        <strain evidence="2">Derf</strain>
        <tissue evidence="2">Whole organism</tissue>
    </source>
</reference>
<sequence>MVNPSKITSQSHIQTQTHDSANRKSSLRKKKYENITNFSLNWSNELIRMVSFWFLWHTFSLSLYVN</sequence>
<organism evidence="2 3">
    <name type="scientific">Dermatophagoides farinae</name>
    <name type="common">American house dust mite</name>
    <dbReference type="NCBI Taxonomy" id="6954"/>
    <lineage>
        <taxon>Eukaryota</taxon>
        <taxon>Metazoa</taxon>
        <taxon>Ecdysozoa</taxon>
        <taxon>Arthropoda</taxon>
        <taxon>Chelicerata</taxon>
        <taxon>Arachnida</taxon>
        <taxon>Acari</taxon>
        <taxon>Acariformes</taxon>
        <taxon>Sarcoptiformes</taxon>
        <taxon>Astigmata</taxon>
        <taxon>Psoroptidia</taxon>
        <taxon>Analgoidea</taxon>
        <taxon>Pyroglyphidae</taxon>
        <taxon>Dermatophagoidinae</taxon>
        <taxon>Dermatophagoides</taxon>
    </lineage>
</organism>
<dbReference type="AlphaFoldDB" id="A0A922L4X6"/>
<feature type="compositionally biased region" description="Polar residues" evidence="1">
    <location>
        <begin position="1"/>
        <end position="19"/>
    </location>
</feature>
<keyword evidence="3" id="KW-1185">Reference proteome</keyword>
<evidence type="ECO:0000313" key="2">
    <source>
        <dbReference type="EMBL" id="KAH9511930.1"/>
    </source>
</evidence>
<evidence type="ECO:0000313" key="3">
    <source>
        <dbReference type="Proteomes" id="UP000790347"/>
    </source>
</evidence>
<reference evidence="2" key="1">
    <citation type="submission" date="2013-05" db="EMBL/GenBank/DDBJ databases">
        <authorList>
            <person name="Yim A.K.Y."/>
            <person name="Chan T.F."/>
            <person name="Ji K.M."/>
            <person name="Liu X.Y."/>
            <person name="Zhou J.W."/>
            <person name="Li R.Q."/>
            <person name="Yang K.Y."/>
            <person name="Li J."/>
            <person name="Li M."/>
            <person name="Law P.T.W."/>
            <person name="Wu Y.L."/>
            <person name="Cai Z.L."/>
            <person name="Qin H."/>
            <person name="Bao Y."/>
            <person name="Leung R.K.K."/>
            <person name="Ng P.K.S."/>
            <person name="Zou J."/>
            <person name="Zhong X.J."/>
            <person name="Ran P.X."/>
            <person name="Zhong N.S."/>
            <person name="Liu Z.G."/>
            <person name="Tsui S.K.W."/>
        </authorList>
    </citation>
    <scope>NUCLEOTIDE SEQUENCE</scope>
    <source>
        <strain evidence="2">Derf</strain>
        <tissue evidence="2">Whole organism</tissue>
    </source>
</reference>
<comment type="caution">
    <text evidence="2">The sequence shown here is derived from an EMBL/GenBank/DDBJ whole genome shotgun (WGS) entry which is preliminary data.</text>
</comment>
<evidence type="ECO:0000256" key="1">
    <source>
        <dbReference type="SAM" id="MobiDB-lite"/>
    </source>
</evidence>